<sequence>MKNVIFDVDDTLYDLMEAFDKVHKEFFEDKTKEDCEELFKRSRIYSDEAFYMAREGKISHDDEFAYRIQKTYKDSGIEVSKEEAKQFEERYRYHQKHIHVPDGIKALLSECKKQGKTMGLLTNGTVRHQGKKLKTLGLSQWFDKDEMFISDAIGYTKPNIKAFQIVQDKMNLIPEETWFVGDTFEVDVVGAKKAGWHVIWFNHRKRPMPEGDIRPDLEVRTVEELMDVITK</sequence>
<gene>
    <name evidence="5" type="ORF">AAAU51_06270</name>
</gene>
<dbReference type="Gene3D" id="1.10.150.240">
    <property type="entry name" value="Putative phosphatase, domain 2"/>
    <property type="match status" value="1"/>
</dbReference>
<dbReference type="PANTHER" id="PTHR46470">
    <property type="entry name" value="N-ACYLNEURAMINATE-9-PHOSPHATASE"/>
    <property type="match status" value="1"/>
</dbReference>
<evidence type="ECO:0000256" key="3">
    <source>
        <dbReference type="ARBA" id="ARBA00022801"/>
    </source>
</evidence>
<protein>
    <submittedName>
        <fullName evidence="5">HAD family hydrolase</fullName>
        <ecNumber evidence="5">3.1.3.-</ecNumber>
    </submittedName>
</protein>
<keyword evidence="2" id="KW-0479">Metal-binding</keyword>
<dbReference type="Gene3D" id="3.40.50.1000">
    <property type="entry name" value="HAD superfamily/HAD-like"/>
    <property type="match status" value="1"/>
</dbReference>
<evidence type="ECO:0000256" key="2">
    <source>
        <dbReference type="ARBA" id="ARBA00022723"/>
    </source>
</evidence>
<dbReference type="SFLD" id="SFLDG01129">
    <property type="entry name" value="C1.5:_HAD__Beta-PGM__Phosphata"/>
    <property type="match status" value="1"/>
</dbReference>
<dbReference type="InterPro" id="IPR023198">
    <property type="entry name" value="PGP-like_dom2"/>
</dbReference>
<reference evidence="5 6" key="1">
    <citation type="submission" date="2024-04" db="EMBL/GenBank/DDBJ databases">
        <title>Human intestinal bacterial collection.</title>
        <authorList>
            <person name="Pauvert C."/>
            <person name="Hitch T.C.A."/>
            <person name="Clavel T."/>
        </authorList>
    </citation>
    <scope>NUCLEOTIDE SEQUENCE [LARGE SCALE GENOMIC DNA]</scope>
    <source>
        <strain evidence="5 6">CLA-AA-H249</strain>
    </source>
</reference>
<dbReference type="GO" id="GO:0016787">
    <property type="term" value="F:hydrolase activity"/>
    <property type="evidence" value="ECO:0007669"/>
    <property type="project" value="UniProtKB-KW"/>
</dbReference>
<dbReference type="RefSeq" id="WP_055196529.1">
    <property type="nucleotide sequence ID" value="NZ_JAOQJG010000002.1"/>
</dbReference>
<dbReference type="PANTHER" id="PTHR46470:SF2">
    <property type="entry name" value="GLYCERALDEHYDE 3-PHOSPHATE PHOSPHATASE"/>
    <property type="match status" value="1"/>
</dbReference>
<dbReference type="Proteomes" id="UP001482154">
    <property type="component" value="Unassembled WGS sequence"/>
</dbReference>
<name>A0ABV1IU88_9FIRM</name>
<comment type="caution">
    <text evidence="5">The sequence shown here is derived from an EMBL/GenBank/DDBJ whole genome shotgun (WGS) entry which is preliminary data.</text>
</comment>
<dbReference type="InterPro" id="IPR051400">
    <property type="entry name" value="HAD-like_hydrolase"/>
</dbReference>
<dbReference type="EC" id="3.1.3.-" evidence="5"/>
<dbReference type="InterPro" id="IPR006439">
    <property type="entry name" value="HAD-SF_hydro_IA"/>
</dbReference>
<dbReference type="InterPro" id="IPR036412">
    <property type="entry name" value="HAD-like_sf"/>
</dbReference>
<keyword evidence="4" id="KW-0460">Magnesium</keyword>
<evidence type="ECO:0000313" key="5">
    <source>
        <dbReference type="EMBL" id="MEQ2710776.1"/>
    </source>
</evidence>
<dbReference type="SUPFAM" id="SSF56784">
    <property type="entry name" value="HAD-like"/>
    <property type="match status" value="1"/>
</dbReference>
<dbReference type="PRINTS" id="PR00413">
    <property type="entry name" value="HADHALOGNASE"/>
</dbReference>
<dbReference type="Pfam" id="PF00702">
    <property type="entry name" value="Hydrolase"/>
    <property type="match status" value="1"/>
</dbReference>
<dbReference type="EMBL" id="JBBNIN010000007">
    <property type="protein sequence ID" value="MEQ2710776.1"/>
    <property type="molecule type" value="Genomic_DNA"/>
</dbReference>
<dbReference type="SFLD" id="SFLDS00003">
    <property type="entry name" value="Haloacid_Dehalogenase"/>
    <property type="match status" value="1"/>
</dbReference>
<keyword evidence="3 5" id="KW-0378">Hydrolase</keyword>
<organism evidence="5 6">
    <name type="scientific">Anaerostipes amylophilus</name>
    <dbReference type="NCBI Taxonomy" id="2981779"/>
    <lineage>
        <taxon>Bacteria</taxon>
        <taxon>Bacillati</taxon>
        <taxon>Bacillota</taxon>
        <taxon>Clostridia</taxon>
        <taxon>Lachnospirales</taxon>
        <taxon>Lachnospiraceae</taxon>
        <taxon>Anaerostipes</taxon>
    </lineage>
</organism>
<comment type="cofactor">
    <cofactor evidence="1">
        <name>Mg(2+)</name>
        <dbReference type="ChEBI" id="CHEBI:18420"/>
    </cofactor>
</comment>
<keyword evidence="6" id="KW-1185">Reference proteome</keyword>
<proteinExistence type="predicted"/>
<dbReference type="InterPro" id="IPR023214">
    <property type="entry name" value="HAD_sf"/>
</dbReference>
<evidence type="ECO:0000256" key="1">
    <source>
        <dbReference type="ARBA" id="ARBA00001946"/>
    </source>
</evidence>
<dbReference type="NCBIfam" id="TIGR01549">
    <property type="entry name" value="HAD-SF-IA-v1"/>
    <property type="match status" value="1"/>
</dbReference>
<dbReference type="NCBIfam" id="TIGR01509">
    <property type="entry name" value="HAD-SF-IA-v3"/>
    <property type="match status" value="1"/>
</dbReference>
<accession>A0ABV1IU88</accession>
<evidence type="ECO:0000256" key="4">
    <source>
        <dbReference type="ARBA" id="ARBA00022842"/>
    </source>
</evidence>
<evidence type="ECO:0000313" key="6">
    <source>
        <dbReference type="Proteomes" id="UP001482154"/>
    </source>
</evidence>